<evidence type="ECO:0000313" key="1">
    <source>
        <dbReference type="EMBL" id="KAH7936564.1"/>
    </source>
</evidence>
<evidence type="ECO:0000313" key="2">
    <source>
        <dbReference type="Proteomes" id="UP000821865"/>
    </source>
</evidence>
<name>A0ACB8C6P5_DERSI</name>
<dbReference type="EMBL" id="CM023477">
    <property type="protein sequence ID" value="KAH7936564.1"/>
    <property type="molecule type" value="Genomic_DNA"/>
</dbReference>
<protein>
    <submittedName>
        <fullName evidence="1">Uncharacterized protein</fullName>
    </submittedName>
</protein>
<keyword evidence="2" id="KW-1185">Reference proteome</keyword>
<dbReference type="Proteomes" id="UP000821865">
    <property type="component" value="Chromosome 8"/>
</dbReference>
<comment type="caution">
    <text evidence="1">The sequence shown here is derived from an EMBL/GenBank/DDBJ whole genome shotgun (WGS) entry which is preliminary data.</text>
</comment>
<proteinExistence type="predicted"/>
<gene>
    <name evidence="1" type="ORF">HPB49_001418</name>
</gene>
<accession>A0ACB8C6P5</accession>
<sequence>MRRTDAPPRVTARHARRNKRTEIAARPPRFKTGAAIHSQCAPSNGRYDKRGAGTICPPSGANPGVPPCDTRCSKLPPLPVAPCTVPRAGCLHIECTPPSLAPDAPGKHDEDVHKWHNMYTLAREYPPPPRQKSTPPRHGPEA</sequence>
<organism evidence="1 2">
    <name type="scientific">Dermacentor silvarum</name>
    <name type="common">Tick</name>
    <dbReference type="NCBI Taxonomy" id="543639"/>
    <lineage>
        <taxon>Eukaryota</taxon>
        <taxon>Metazoa</taxon>
        <taxon>Ecdysozoa</taxon>
        <taxon>Arthropoda</taxon>
        <taxon>Chelicerata</taxon>
        <taxon>Arachnida</taxon>
        <taxon>Acari</taxon>
        <taxon>Parasitiformes</taxon>
        <taxon>Ixodida</taxon>
        <taxon>Ixodoidea</taxon>
        <taxon>Ixodidae</taxon>
        <taxon>Rhipicephalinae</taxon>
        <taxon>Dermacentor</taxon>
    </lineage>
</organism>
<reference evidence="1" key="1">
    <citation type="submission" date="2020-05" db="EMBL/GenBank/DDBJ databases">
        <title>Large-scale comparative analyses of tick genomes elucidate their genetic diversity and vector capacities.</title>
        <authorList>
            <person name="Jia N."/>
            <person name="Wang J."/>
            <person name="Shi W."/>
            <person name="Du L."/>
            <person name="Sun Y."/>
            <person name="Zhan W."/>
            <person name="Jiang J."/>
            <person name="Wang Q."/>
            <person name="Zhang B."/>
            <person name="Ji P."/>
            <person name="Sakyi L.B."/>
            <person name="Cui X."/>
            <person name="Yuan T."/>
            <person name="Jiang B."/>
            <person name="Yang W."/>
            <person name="Lam T.T.-Y."/>
            <person name="Chang Q."/>
            <person name="Ding S."/>
            <person name="Wang X."/>
            <person name="Zhu J."/>
            <person name="Ruan X."/>
            <person name="Zhao L."/>
            <person name="Wei J."/>
            <person name="Que T."/>
            <person name="Du C."/>
            <person name="Cheng J."/>
            <person name="Dai P."/>
            <person name="Han X."/>
            <person name="Huang E."/>
            <person name="Gao Y."/>
            <person name="Liu J."/>
            <person name="Shao H."/>
            <person name="Ye R."/>
            <person name="Li L."/>
            <person name="Wei W."/>
            <person name="Wang X."/>
            <person name="Wang C."/>
            <person name="Yang T."/>
            <person name="Huo Q."/>
            <person name="Li W."/>
            <person name="Guo W."/>
            <person name="Chen H."/>
            <person name="Zhou L."/>
            <person name="Ni X."/>
            <person name="Tian J."/>
            <person name="Zhou Y."/>
            <person name="Sheng Y."/>
            <person name="Liu T."/>
            <person name="Pan Y."/>
            <person name="Xia L."/>
            <person name="Li J."/>
            <person name="Zhao F."/>
            <person name="Cao W."/>
        </authorList>
    </citation>
    <scope>NUCLEOTIDE SEQUENCE</scope>
    <source>
        <tissue evidence="1">Larvae</tissue>
    </source>
</reference>